<proteinExistence type="predicted"/>
<reference evidence="9 10" key="1">
    <citation type="submission" date="2024-09" db="EMBL/GenBank/DDBJ databases">
        <title>Chromosome-scale assembly of Riccia sorocarpa.</title>
        <authorList>
            <person name="Paukszto L."/>
        </authorList>
    </citation>
    <scope>NUCLEOTIDE SEQUENCE [LARGE SCALE GENOMIC DNA]</scope>
    <source>
        <strain evidence="9">LP-2024</strain>
        <tissue evidence="9">Aerial parts of the thallus</tissue>
    </source>
</reference>
<name>A0ABD3GJJ3_9MARC</name>
<keyword evidence="3" id="KW-0325">Glycoprotein</keyword>
<feature type="compositionally biased region" description="Pro residues" evidence="7">
    <location>
        <begin position="328"/>
        <end position="338"/>
    </location>
</feature>
<dbReference type="Gene3D" id="2.30.180.10">
    <property type="entry name" value="FAS1 domain"/>
    <property type="match status" value="1"/>
</dbReference>
<evidence type="ECO:0000256" key="3">
    <source>
        <dbReference type="ARBA" id="ARBA00022622"/>
    </source>
</evidence>
<organism evidence="9 10">
    <name type="scientific">Riccia sorocarpa</name>
    <dbReference type="NCBI Taxonomy" id="122646"/>
    <lineage>
        <taxon>Eukaryota</taxon>
        <taxon>Viridiplantae</taxon>
        <taxon>Streptophyta</taxon>
        <taxon>Embryophyta</taxon>
        <taxon>Marchantiophyta</taxon>
        <taxon>Marchantiopsida</taxon>
        <taxon>Marchantiidae</taxon>
        <taxon>Marchantiales</taxon>
        <taxon>Ricciaceae</taxon>
        <taxon>Riccia</taxon>
    </lineage>
</organism>
<evidence type="ECO:0000256" key="6">
    <source>
        <dbReference type="ARBA" id="ARBA00023288"/>
    </source>
</evidence>
<dbReference type="PANTHER" id="PTHR32382:SF0">
    <property type="entry name" value="FASCICLIN-LIKE ARABINOGALACTAN PROTEIN 4"/>
    <property type="match status" value="1"/>
</dbReference>
<sequence length="534" mass="54716">MATVYNIPILPSRGGHASAQELFDEHEKRKRERILVILVERILVPITLLLVPAKDLVRILKTDPNYNISFQRGPRHALQETHDQPRYTRGAYAWRRSLLSNVQFSLADNYKGDLRPRHHHSFQACLLDRVTSTTVRSGGQLSGGVAMGSINVGSILLLLFVATASAQTTNTKFNVTTLLDAFPNFTVLNQLLSSTKVADEINSRDSLTLLAVTNDVISAFKSSNPNADVSDILRFHVLLQFLGLDELNTLSPASYTSVTTLLQTTGRLPGNEGELNIYKLPSGILFGASTGTGSNASYVANITRVSYDISILQVDRILVPATFGQASPPAPPPSPVAPATPASGPAPTSGPTTPASGPAPTSQPGTPTSGPAPTSQPSTPTSGPASTSPSGPATPTSGPAPTSPSGPLTPTSGPAPTSQPATPTSGPAPTSQPATPTSGPAPTSPSGPATPTSGPAPTSESATPTSGPAPTSQPATPASGPAPASESTTPSPASEKTPVPAPAPASKAPTKSAASVIKGGVVALFASFVAVLFM</sequence>
<dbReference type="GO" id="GO:0098552">
    <property type="term" value="C:side of membrane"/>
    <property type="evidence" value="ECO:0007669"/>
    <property type="project" value="UniProtKB-KW"/>
</dbReference>
<dbReference type="Pfam" id="PF02469">
    <property type="entry name" value="Fasciclin"/>
    <property type="match status" value="1"/>
</dbReference>
<evidence type="ECO:0000256" key="1">
    <source>
        <dbReference type="ARBA" id="ARBA00004609"/>
    </source>
</evidence>
<dbReference type="InterPro" id="IPR033254">
    <property type="entry name" value="Plant_FLA"/>
</dbReference>
<comment type="subcellular location">
    <subcellularLocation>
        <location evidence="1">Cell membrane</location>
        <topology evidence="1">Lipid-anchor</topology>
        <topology evidence="1">GPI-anchor</topology>
    </subcellularLocation>
</comment>
<keyword evidence="10" id="KW-1185">Reference proteome</keyword>
<evidence type="ECO:0000259" key="8">
    <source>
        <dbReference type="PROSITE" id="PS50213"/>
    </source>
</evidence>
<dbReference type="AlphaFoldDB" id="A0ABD3GJJ3"/>
<feature type="domain" description="FAS1" evidence="8">
    <location>
        <begin position="172"/>
        <end position="318"/>
    </location>
</feature>
<protein>
    <recommendedName>
        <fullName evidence="8">FAS1 domain-containing protein</fullName>
    </recommendedName>
</protein>
<keyword evidence="4" id="KW-0732">Signal</keyword>
<accession>A0ABD3GJJ3</accession>
<dbReference type="SUPFAM" id="SSF82153">
    <property type="entry name" value="FAS1 domain"/>
    <property type="match status" value="1"/>
</dbReference>
<evidence type="ECO:0000313" key="9">
    <source>
        <dbReference type="EMBL" id="KAL3678687.1"/>
    </source>
</evidence>
<dbReference type="InterPro" id="IPR036378">
    <property type="entry name" value="FAS1_dom_sf"/>
</dbReference>
<dbReference type="PANTHER" id="PTHR32382">
    <property type="entry name" value="FASCICLIN-LIKE ARABINOGALACTAN PROTEIN"/>
    <property type="match status" value="1"/>
</dbReference>
<evidence type="ECO:0000313" key="10">
    <source>
        <dbReference type="Proteomes" id="UP001633002"/>
    </source>
</evidence>
<comment type="caution">
    <text evidence="9">The sequence shown here is derived from an EMBL/GenBank/DDBJ whole genome shotgun (WGS) entry which is preliminary data.</text>
</comment>
<gene>
    <name evidence="9" type="ORF">R1sor_021643</name>
</gene>
<evidence type="ECO:0000256" key="5">
    <source>
        <dbReference type="ARBA" id="ARBA00023136"/>
    </source>
</evidence>
<dbReference type="PROSITE" id="PS50213">
    <property type="entry name" value="FAS1"/>
    <property type="match status" value="1"/>
</dbReference>
<evidence type="ECO:0000256" key="2">
    <source>
        <dbReference type="ARBA" id="ARBA00022475"/>
    </source>
</evidence>
<dbReference type="EMBL" id="JBJQOH010000007">
    <property type="protein sequence ID" value="KAL3678687.1"/>
    <property type="molecule type" value="Genomic_DNA"/>
</dbReference>
<feature type="compositionally biased region" description="Low complexity" evidence="7">
    <location>
        <begin position="339"/>
        <end position="514"/>
    </location>
</feature>
<keyword evidence="6" id="KW-0449">Lipoprotein</keyword>
<keyword evidence="5" id="KW-0472">Membrane</keyword>
<keyword evidence="3" id="KW-0336">GPI-anchor</keyword>
<dbReference type="GO" id="GO:0005886">
    <property type="term" value="C:plasma membrane"/>
    <property type="evidence" value="ECO:0007669"/>
    <property type="project" value="UniProtKB-SubCell"/>
</dbReference>
<dbReference type="InterPro" id="IPR000782">
    <property type="entry name" value="FAS1_domain"/>
</dbReference>
<dbReference type="Proteomes" id="UP001633002">
    <property type="component" value="Unassembled WGS sequence"/>
</dbReference>
<feature type="region of interest" description="Disordered" evidence="7">
    <location>
        <begin position="325"/>
        <end position="514"/>
    </location>
</feature>
<evidence type="ECO:0000256" key="7">
    <source>
        <dbReference type="SAM" id="MobiDB-lite"/>
    </source>
</evidence>
<evidence type="ECO:0000256" key="4">
    <source>
        <dbReference type="ARBA" id="ARBA00022729"/>
    </source>
</evidence>
<keyword evidence="2" id="KW-1003">Cell membrane</keyword>